<dbReference type="InterPro" id="IPR027330">
    <property type="entry name" value="TPX2_central_dom"/>
</dbReference>
<feature type="region of interest" description="Disordered" evidence="1">
    <location>
        <begin position="1"/>
        <end position="62"/>
    </location>
</feature>
<dbReference type="Proteomes" id="UP000355283">
    <property type="component" value="Unassembled WGS sequence"/>
</dbReference>
<dbReference type="GO" id="GO:0005874">
    <property type="term" value="C:microtubule"/>
    <property type="evidence" value="ECO:0007669"/>
    <property type="project" value="InterPro"/>
</dbReference>
<feature type="compositionally biased region" description="Basic and acidic residues" evidence="1">
    <location>
        <begin position="309"/>
        <end position="320"/>
    </location>
</feature>
<feature type="compositionally biased region" description="Polar residues" evidence="1">
    <location>
        <begin position="772"/>
        <end position="781"/>
    </location>
</feature>
<feature type="region of interest" description="Disordered" evidence="1">
    <location>
        <begin position="262"/>
        <end position="320"/>
    </location>
</feature>
<feature type="region of interest" description="Disordered" evidence="1">
    <location>
        <begin position="745"/>
        <end position="821"/>
    </location>
</feature>
<dbReference type="InterPro" id="IPR009675">
    <property type="entry name" value="TPX2_fam"/>
</dbReference>
<name>A0A4D9D1C2_9STRA</name>
<dbReference type="AlphaFoldDB" id="A0A4D9D1C2"/>
<feature type="region of interest" description="Disordered" evidence="1">
    <location>
        <begin position="516"/>
        <end position="542"/>
    </location>
</feature>
<dbReference type="GO" id="GO:0005819">
    <property type="term" value="C:spindle"/>
    <property type="evidence" value="ECO:0007669"/>
    <property type="project" value="InterPro"/>
</dbReference>
<dbReference type="PANTHER" id="PTHR14326">
    <property type="entry name" value="TARGETING PROTEIN FOR XKLP2"/>
    <property type="match status" value="1"/>
</dbReference>
<evidence type="ECO:0000313" key="3">
    <source>
        <dbReference type="EMBL" id="TFJ85186.1"/>
    </source>
</evidence>
<feature type="compositionally biased region" description="Basic and acidic residues" evidence="1">
    <location>
        <begin position="745"/>
        <end position="767"/>
    </location>
</feature>
<sequence length="821" mass="88197">MTAQSAFAPTATAPPPSATSKTNLSTDPWDFDAPTWTDLNALSTTETSSPPAIARHGPQGSSIATSSHLVAAVAPMSSAVKPKAASPQVPRQIITTKIDLLHGADIEVAPLRQPSSSGAPRVPSSPPSVVASPKPSNQLAPTSTSLPPSASLPSLGSPFVKGTSTSNPITRKLCIPVTRTASPPPAVEAEEAAPVVTTPVRVLNEGSNISAQAFVSRPPKESTSGAPPLHHSFLAQTAPAVGRTAAVNSMASFLRPTLASWGRNQSDDTKLRDRNNRKHVIPTRPSSRGGPVRSLAGATGVSSGNARQHAKESTEEREMRLAAEAKERLKQQIRTNRLAYERNRMVGGTAGSAPLRSTKALTIPQSPHLRLSARRGEKHTSTSTVSHHSKDPAVVVYAKPRPASRTVFHGAINASQKASRPLTVPMAPSFHTEMRALARRNSPTYQGRTNVPNGSYKAEAFPQSHLPPLQKQRVNASGGGALRQHAPRPMSPRTSTVPQTPKLSTRMRAAVRNNSVGEAAHIDLGKGRQGQERDPEENRHQFKARPLDRRILESTGEMGVPKVSKVGVTISQPFHFKTDSRHRLRGALSEAGRVQTEIYEGKHQRNKSVPLQLSAAESKMVSEARISAREEQVELEMKAASSPALASRKILSAACAQEVLETSDLRLPSVHRQDEAQNAWQLEMGRLETAEYIQSGGSLEGIGPGSLVERALSKPLKVVHRHPHSENLSTSVRVLDRKASEAILQERSEEAPGDKARPRDARDDFRGARLTSKMQPDSTSKPAPKGNGLGTGSRVRKLTVPISPHFKTTERSFTRLQQHQA</sequence>
<protein>
    <recommendedName>
        <fullName evidence="2">TPX2 central domain-containing protein</fullName>
    </recommendedName>
</protein>
<gene>
    <name evidence="3" type="ORF">NSK_003609</name>
</gene>
<feature type="compositionally biased region" description="Polar residues" evidence="1">
    <location>
        <begin position="37"/>
        <end position="50"/>
    </location>
</feature>
<evidence type="ECO:0000259" key="2">
    <source>
        <dbReference type="Pfam" id="PF12214"/>
    </source>
</evidence>
<feature type="compositionally biased region" description="Basic and acidic residues" evidence="1">
    <location>
        <begin position="265"/>
        <end position="274"/>
    </location>
</feature>
<feature type="compositionally biased region" description="Polar residues" evidence="1">
    <location>
        <begin position="492"/>
        <end position="503"/>
    </location>
</feature>
<feature type="region of interest" description="Disordered" evidence="1">
    <location>
        <begin position="367"/>
        <end position="390"/>
    </location>
</feature>
<feature type="region of interest" description="Disordered" evidence="1">
    <location>
        <begin position="476"/>
        <end position="504"/>
    </location>
</feature>
<evidence type="ECO:0000256" key="1">
    <source>
        <dbReference type="SAM" id="MobiDB-lite"/>
    </source>
</evidence>
<dbReference type="OrthoDB" id="206286at2759"/>
<feature type="compositionally biased region" description="Low complexity" evidence="1">
    <location>
        <begin position="1"/>
        <end position="11"/>
    </location>
</feature>
<comment type="caution">
    <text evidence="3">The sequence shown here is derived from an EMBL/GenBank/DDBJ whole genome shotgun (WGS) entry which is preliminary data.</text>
</comment>
<feature type="domain" description="TPX2 central" evidence="2">
    <location>
        <begin position="487"/>
        <end position="576"/>
    </location>
</feature>
<proteinExistence type="predicted"/>
<feature type="region of interest" description="Disordered" evidence="1">
    <location>
        <begin position="111"/>
        <end position="164"/>
    </location>
</feature>
<keyword evidence="4" id="KW-1185">Reference proteome</keyword>
<dbReference type="GO" id="GO:0060236">
    <property type="term" value="P:regulation of mitotic spindle organization"/>
    <property type="evidence" value="ECO:0007669"/>
    <property type="project" value="InterPro"/>
</dbReference>
<reference evidence="3 4" key="1">
    <citation type="submission" date="2019-01" db="EMBL/GenBank/DDBJ databases">
        <title>Nuclear Genome Assembly of the Microalgal Biofuel strain Nannochloropsis salina CCMP1776.</title>
        <authorList>
            <person name="Hovde B."/>
        </authorList>
    </citation>
    <scope>NUCLEOTIDE SEQUENCE [LARGE SCALE GENOMIC DNA]</scope>
    <source>
        <strain evidence="3 4">CCMP1776</strain>
    </source>
</reference>
<feature type="compositionally biased region" description="Low complexity" evidence="1">
    <location>
        <begin position="114"/>
        <end position="158"/>
    </location>
</feature>
<accession>A0A4D9D1C2</accession>
<feature type="compositionally biased region" description="Basic and acidic residues" evidence="1">
    <location>
        <begin position="520"/>
        <end position="542"/>
    </location>
</feature>
<dbReference type="EMBL" id="SDOX01000016">
    <property type="protein sequence ID" value="TFJ85186.1"/>
    <property type="molecule type" value="Genomic_DNA"/>
</dbReference>
<dbReference type="PANTHER" id="PTHR14326:SF44">
    <property type="entry name" value="TARGETING PROTEIN FOR XKLP2"/>
    <property type="match status" value="1"/>
</dbReference>
<evidence type="ECO:0000313" key="4">
    <source>
        <dbReference type="Proteomes" id="UP000355283"/>
    </source>
</evidence>
<organism evidence="3 4">
    <name type="scientific">Nannochloropsis salina CCMP1776</name>
    <dbReference type="NCBI Taxonomy" id="1027361"/>
    <lineage>
        <taxon>Eukaryota</taxon>
        <taxon>Sar</taxon>
        <taxon>Stramenopiles</taxon>
        <taxon>Ochrophyta</taxon>
        <taxon>Eustigmatophyceae</taxon>
        <taxon>Eustigmatales</taxon>
        <taxon>Monodopsidaceae</taxon>
        <taxon>Microchloropsis</taxon>
        <taxon>Microchloropsis salina</taxon>
    </lineage>
</organism>
<dbReference type="Pfam" id="PF12214">
    <property type="entry name" value="TPX2_importin"/>
    <property type="match status" value="1"/>
</dbReference>